<keyword evidence="3" id="KW-0274">FAD</keyword>
<comment type="cofactor">
    <cofactor evidence="1">
        <name>FAD</name>
        <dbReference type="ChEBI" id="CHEBI:57692"/>
    </cofactor>
</comment>
<name>T1BHL0_9ZZZZ</name>
<comment type="caution">
    <text evidence="5">The sequence shown here is derived from an EMBL/GenBank/DDBJ whole genome shotgun (WGS) entry which is preliminary data.</text>
</comment>
<dbReference type="Gene3D" id="3.50.50.60">
    <property type="entry name" value="FAD/NAD(P)-binding domain"/>
    <property type="match status" value="1"/>
</dbReference>
<feature type="non-terminal residue" evidence="5">
    <location>
        <position position="1"/>
    </location>
</feature>
<sequence length="126" mass="13889">LAFAREGYRWGAIRPRDFAPILVSRGFLRLARRLWPVGVREAHRSLDRNAFLRDLQRMLPALERDDLLRGGAGVRAQAVGVDGSLCDDFVLARSPRALHVVNAPSPAATSSLAIAEEIVSRMPATF</sequence>
<reference evidence="5" key="2">
    <citation type="journal article" date="2014" name="ISME J.">
        <title>Microbial stratification in low pH oxic and suboxic macroscopic growths along an acid mine drainage.</title>
        <authorList>
            <person name="Mendez-Garcia C."/>
            <person name="Mesa V."/>
            <person name="Sprenger R.R."/>
            <person name="Richter M."/>
            <person name="Diez M.S."/>
            <person name="Solano J."/>
            <person name="Bargiela R."/>
            <person name="Golyshina O.V."/>
            <person name="Manteca A."/>
            <person name="Ramos J.L."/>
            <person name="Gallego J.R."/>
            <person name="Llorente I."/>
            <person name="Martins Dos Santos V.A."/>
            <person name="Jensen O.N."/>
            <person name="Pelaez A.I."/>
            <person name="Sanchez J."/>
            <person name="Ferrer M."/>
        </authorList>
    </citation>
    <scope>NUCLEOTIDE SEQUENCE</scope>
</reference>
<proteinExistence type="predicted"/>
<accession>T1BHL0</accession>
<dbReference type="Gene3D" id="3.30.9.10">
    <property type="entry name" value="D-Amino Acid Oxidase, subunit A, domain 2"/>
    <property type="match status" value="1"/>
</dbReference>
<organism evidence="5">
    <name type="scientific">mine drainage metagenome</name>
    <dbReference type="NCBI Taxonomy" id="410659"/>
    <lineage>
        <taxon>unclassified sequences</taxon>
        <taxon>metagenomes</taxon>
        <taxon>ecological metagenomes</taxon>
    </lineage>
</organism>
<evidence type="ECO:0000256" key="4">
    <source>
        <dbReference type="ARBA" id="ARBA00023002"/>
    </source>
</evidence>
<protein>
    <submittedName>
        <fullName evidence="5">Hydroxyglutarate oxidase</fullName>
    </submittedName>
</protein>
<reference evidence="5" key="1">
    <citation type="submission" date="2013-08" db="EMBL/GenBank/DDBJ databases">
        <authorList>
            <person name="Mendez C."/>
            <person name="Richter M."/>
            <person name="Ferrer M."/>
            <person name="Sanchez J."/>
        </authorList>
    </citation>
    <scope>NUCLEOTIDE SEQUENCE</scope>
</reference>
<keyword evidence="2" id="KW-0285">Flavoprotein</keyword>
<dbReference type="PANTHER" id="PTHR43104:SF2">
    <property type="entry name" value="L-2-HYDROXYGLUTARATE DEHYDROGENASE, MITOCHONDRIAL"/>
    <property type="match status" value="1"/>
</dbReference>
<dbReference type="InterPro" id="IPR036188">
    <property type="entry name" value="FAD/NAD-bd_sf"/>
</dbReference>
<evidence type="ECO:0000313" key="5">
    <source>
        <dbReference type="EMBL" id="EQD53615.1"/>
    </source>
</evidence>
<dbReference type="EMBL" id="AUZX01008930">
    <property type="protein sequence ID" value="EQD53615.1"/>
    <property type="molecule type" value="Genomic_DNA"/>
</dbReference>
<dbReference type="AlphaFoldDB" id="T1BHL0"/>
<dbReference type="PANTHER" id="PTHR43104">
    <property type="entry name" value="L-2-HYDROXYGLUTARATE DEHYDROGENASE, MITOCHONDRIAL"/>
    <property type="match status" value="1"/>
</dbReference>
<gene>
    <name evidence="5" type="ORF">B1A_12315</name>
</gene>
<evidence type="ECO:0000256" key="3">
    <source>
        <dbReference type="ARBA" id="ARBA00022827"/>
    </source>
</evidence>
<evidence type="ECO:0000256" key="2">
    <source>
        <dbReference type="ARBA" id="ARBA00022630"/>
    </source>
</evidence>
<evidence type="ECO:0000256" key="1">
    <source>
        <dbReference type="ARBA" id="ARBA00001974"/>
    </source>
</evidence>
<keyword evidence="4" id="KW-0560">Oxidoreductase</keyword>
<dbReference type="GO" id="GO:0005737">
    <property type="term" value="C:cytoplasm"/>
    <property type="evidence" value="ECO:0007669"/>
    <property type="project" value="TreeGrafter"/>
</dbReference>
<dbReference type="GO" id="GO:0047545">
    <property type="term" value="F:(S)-2-hydroxyglutarate dehydrogenase activity"/>
    <property type="evidence" value="ECO:0007669"/>
    <property type="project" value="TreeGrafter"/>
</dbReference>